<dbReference type="GO" id="GO:0010041">
    <property type="term" value="P:response to iron(III) ion"/>
    <property type="evidence" value="ECO:0007669"/>
    <property type="project" value="TreeGrafter"/>
</dbReference>
<keyword evidence="7 8" id="KW-0472">Membrane</keyword>
<dbReference type="Pfam" id="PF13231">
    <property type="entry name" value="PMT_2"/>
    <property type="match status" value="1"/>
</dbReference>
<dbReference type="InterPro" id="IPR050297">
    <property type="entry name" value="LipidA_mod_glycosyltrf_83"/>
</dbReference>
<dbReference type="PANTHER" id="PTHR33908:SF3">
    <property type="entry name" value="UNDECAPRENYL PHOSPHATE-ALPHA-4-AMINO-4-DEOXY-L-ARABINOSE ARABINOSYL TRANSFERASE"/>
    <property type="match status" value="1"/>
</dbReference>
<feature type="transmembrane region" description="Helical" evidence="8">
    <location>
        <begin position="306"/>
        <end position="323"/>
    </location>
</feature>
<feature type="transmembrane region" description="Helical" evidence="8">
    <location>
        <begin position="384"/>
        <end position="408"/>
    </location>
</feature>
<feature type="transmembrane region" description="Helical" evidence="8">
    <location>
        <begin position="415"/>
        <end position="437"/>
    </location>
</feature>
<reference evidence="11" key="1">
    <citation type="submission" date="2017-09" db="EMBL/GenBank/DDBJ databases">
        <title>Depth-based differentiation of microbial function through sediment-hosted aquifers and enrichment of novel symbionts in the deep terrestrial subsurface.</title>
        <authorList>
            <person name="Probst A.J."/>
            <person name="Ladd B."/>
            <person name="Jarett J.K."/>
            <person name="Geller-Mcgrath D.E."/>
            <person name="Sieber C.M.K."/>
            <person name="Emerson J.B."/>
            <person name="Anantharaman K."/>
            <person name="Thomas B.C."/>
            <person name="Malmstrom R."/>
            <person name="Stieglmeier M."/>
            <person name="Klingl A."/>
            <person name="Woyke T."/>
            <person name="Ryan C.M."/>
            <person name="Banfield J.F."/>
        </authorList>
    </citation>
    <scope>NUCLEOTIDE SEQUENCE [LARGE SCALE GENOMIC DNA]</scope>
</reference>
<feature type="transmembrane region" description="Helical" evidence="8">
    <location>
        <begin position="134"/>
        <end position="154"/>
    </location>
</feature>
<evidence type="ECO:0000256" key="5">
    <source>
        <dbReference type="ARBA" id="ARBA00022692"/>
    </source>
</evidence>
<keyword evidence="3" id="KW-0328">Glycosyltransferase</keyword>
<keyword evidence="5 8" id="KW-0812">Transmembrane</keyword>
<keyword evidence="6 8" id="KW-1133">Transmembrane helix</keyword>
<comment type="caution">
    <text evidence="10">The sequence shown here is derived from an EMBL/GenBank/DDBJ whole genome shotgun (WGS) entry which is preliminary data.</text>
</comment>
<dbReference type="EMBL" id="PFMR01000147">
    <property type="protein sequence ID" value="PIZ17033.1"/>
    <property type="molecule type" value="Genomic_DNA"/>
</dbReference>
<feature type="transmembrane region" description="Helical" evidence="8">
    <location>
        <begin position="259"/>
        <end position="285"/>
    </location>
</feature>
<feature type="transmembrane region" description="Helical" evidence="8">
    <location>
        <begin position="160"/>
        <end position="193"/>
    </location>
</feature>
<evidence type="ECO:0000259" key="9">
    <source>
        <dbReference type="Pfam" id="PF13231"/>
    </source>
</evidence>
<evidence type="ECO:0000313" key="10">
    <source>
        <dbReference type="EMBL" id="PIZ17033.1"/>
    </source>
</evidence>
<comment type="subcellular location">
    <subcellularLocation>
        <location evidence="1">Cell membrane</location>
        <topology evidence="1">Multi-pass membrane protein</topology>
    </subcellularLocation>
</comment>
<dbReference type="GO" id="GO:0016763">
    <property type="term" value="F:pentosyltransferase activity"/>
    <property type="evidence" value="ECO:0007669"/>
    <property type="project" value="TreeGrafter"/>
</dbReference>
<dbReference type="GO" id="GO:0005886">
    <property type="term" value="C:plasma membrane"/>
    <property type="evidence" value="ECO:0007669"/>
    <property type="project" value="UniProtKB-SubCell"/>
</dbReference>
<proteinExistence type="predicted"/>
<evidence type="ECO:0000256" key="4">
    <source>
        <dbReference type="ARBA" id="ARBA00022679"/>
    </source>
</evidence>
<accession>A0A2M7SCN8</accession>
<dbReference type="InterPro" id="IPR038731">
    <property type="entry name" value="RgtA/B/C-like"/>
</dbReference>
<evidence type="ECO:0000313" key="11">
    <source>
        <dbReference type="Proteomes" id="UP000229307"/>
    </source>
</evidence>
<evidence type="ECO:0000256" key="7">
    <source>
        <dbReference type="ARBA" id="ARBA00023136"/>
    </source>
</evidence>
<gene>
    <name evidence="10" type="ORF">COY52_05400</name>
</gene>
<dbReference type="PANTHER" id="PTHR33908">
    <property type="entry name" value="MANNOSYLTRANSFERASE YKCB-RELATED"/>
    <property type="match status" value="1"/>
</dbReference>
<name>A0A2M7SCN8_9BACT</name>
<feature type="domain" description="Glycosyltransferase RgtA/B/C/D-like" evidence="9">
    <location>
        <begin position="60"/>
        <end position="222"/>
    </location>
</feature>
<evidence type="ECO:0000256" key="6">
    <source>
        <dbReference type="ARBA" id="ARBA00022989"/>
    </source>
</evidence>
<evidence type="ECO:0000256" key="8">
    <source>
        <dbReference type="SAM" id="Phobius"/>
    </source>
</evidence>
<dbReference type="GO" id="GO:0009103">
    <property type="term" value="P:lipopolysaccharide biosynthetic process"/>
    <property type="evidence" value="ECO:0007669"/>
    <property type="project" value="UniProtKB-ARBA"/>
</dbReference>
<evidence type="ECO:0000256" key="1">
    <source>
        <dbReference type="ARBA" id="ARBA00004651"/>
    </source>
</evidence>
<feature type="transmembrane region" description="Helical" evidence="8">
    <location>
        <begin position="6"/>
        <end position="28"/>
    </location>
</feature>
<feature type="transmembrane region" description="Helical" evidence="8">
    <location>
        <begin position="329"/>
        <end position="345"/>
    </location>
</feature>
<dbReference type="Proteomes" id="UP000229307">
    <property type="component" value="Unassembled WGS sequence"/>
</dbReference>
<keyword evidence="2" id="KW-1003">Cell membrane</keyword>
<feature type="transmembrane region" description="Helical" evidence="8">
    <location>
        <begin position="82"/>
        <end position="103"/>
    </location>
</feature>
<evidence type="ECO:0000256" key="2">
    <source>
        <dbReference type="ARBA" id="ARBA00022475"/>
    </source>
</evidence>
<keyword evidence="4" id="KW-0808">Transferase</keyword>
<protein>
    <recommendedName>
        <fullName evidence="9">Glycosyltransferase RgtA/B/C/D-like domain-containing protein</fullName>
    </recommendedName>
</protein>
<organism evidence="10 11">
    <name type="scientific">Candidatus Desantisbacteria bacterium CG_4_10_14_0_8_um_filter_48_22</name>
    <dbReference type="NCBI Taxonomy" id="1974543"/>
    <lineage>
        <taxon>Bacteria</taxon>
        <taxon>Candidatus Desantisiibacteriota</taxon>
    </lineage>
</organism>
<evidence type="ECO:0000256" key="3">
    <source>
        <dbReference type="ARBA" id="ARBA00022676"/>
    </source>
</evidence>
<dbReference type="AlphaFoldDB" id="A0A2M7SCN8"/>
<feature type="transmembrane region" description="Helical" evidence="8">
    <location>
        <begin position="205"/>
        <end position="224"/>
    </location>
</feature>
<sequence>MKERHFVLLMLGIAVFLFVWQVGSLNFVDEDEATYAKTAQEMVTSGDWIYPRCNYTDFIDKPPLIYWGTAVSFRLFGKMDEFAIRFWHALVAVLGVLATYLIARELFGLKRALFSGLILLSSLQYFYQARMTLCDIPLTFFISLTLYLLLLFARRGKARFYYMSVIAAALAVLVKGPIGILIPALVAALYVFISGEKLFAEKRGFHLLAGLMLFFGIVSPWFIAQFAHYGRLFLTEFFIHTNIERAMHSITVSSKPDPFYFYIPVLIAGFLPWSGIMLYSAGTAARRCRLGFKELRAGRPELKNELFLLIWAGTVFVLFSVFGMKAPRYILPVFPPLAILTAGFFEEKEGPRLILPFLFSVILAPFIIGAVIAAGKFFPSDAALYLPILAPSFIILGAGIIVSSFLLFVRKEISFTNFLMTAFAAYTAFIVFAGIHYNRLTISKPFADIIKKTLRPEELIINYKPLYGEGFSPAFYANHRMGFVTDEQEILALLNSETKVYCITSGKDLSPIKEKVRTRTLDERMGRVLFTNRPESH</sequence>
<feature type="transmembrane region" description="Helical" evidence="8">
    <location>
        <begin position="357"/>
        <end position="378"/>
    </location>
</feature>